<dbReference type="RefSeq" id="WP_275057956.1">
    <property type="nucleotide sequence ID" value="NZ_CP118988.1"/>
</dbReference>
<keyword evidence="4" id="KW-0808">Transferase</keyword>
<evidence type="ECO:0000256" key="3">
    <source>
        <dbReference type="RuleBase" id="RU003560"/>
    </source>
</evidence>
<reference evidence="4" key="1">
    <citation type="submission" date="2023-02" db="EMBL/GenBank/DDBJ databases">
        <title>The sequence of Aeromonas allosaccharophila K520.</title>
        <authorList>
            <person name="Luo X."/>
        </authorList>
    </citation>
    <scope>NUCLEOTIDE SEQUENCE</scope>
    <source>
        <strain evidence="4">K520</strain>
    </source>
</reference>
<sequence length="430" mass="47541">MMNSRYQHSLILSARAEQSIPLGSQTFSKSRLCFPYGAAPLFIERGQGANVWDVDGNEYIDFASGLLAISLGYCDPDVNAAVMEQLYLGSIFSLPHRLETEVAEQLIELIPCAEMVRFGKNGTDATSACIRLSRAVTGRERVAVCGYHGWQDWYIGSTTRHMGVPECVRELTHKFDYNDIASLQRQLDAHPGEFAAVILEPMNVIWPTSDFLPGLRQLCDAHGALLIFDETITGFRYHLGGAQSLFGVTPDLAAFGKGMANGFPISAVVGRRQYMKRMEDIFFSGTFGGDVIALAAANAVIKKMRQLDVPKMLAERGQQVLNGLDALLKELNAPAWLQTAGHPSWSFLLVADSANHSTWLLKSYLIQELCKRGILTLGSHNMNLAHSKQDVDILLAAYRDILPALIRHDRDQTLTNSLDGEPIQPVFKVR</sequence>
<dbReference type="Proteomes" id="UP001213721">
    <property type="component" value="Chromosome"/>
</dbReference>
<dbReference type="Pfam" id="PF00202">
    <property type="entry name" value="Aminotran_3"/>
    <property type="match status" value="1"/>
</dbReference>
<comment type="cofactor">
    <cofactor evidence="1">
        <name>pyridoxal 5'-phosphate</name>
        <dbReference type="ChEBI" id="CHEBI:597326"/>
    </cofactor>
</comment>
<dbReference type="EMBL" id="CP118988">
    <property type="protein sequence ID" value="WED78309.1"/>
    <property type="molecule type" value="Genomic_DNA"/>
</dbReference>
<proteinExistence type="inferred from homology"/>
<protein>
    <submittedName>
        <fullName evidence="4">Aminotransferase class III-fold pyridoxal phosphate-dependent enzyme</fullName>
    </submittedName>
</protein>
<dbReference type="PANTHER" id="PTHR43713:SF3">
    <property type="entry name" value="GLUTAMATE-1-SEMIALDEHYDE 2,1-AMINOMUTASE 1, CHLOROPLASTIC-RELATED"/>
    <property type="match status" value="1"/>
</dbReference>
<evidence type="ECO:0000256" key="1">
    <source>
        <dbReference type="ARBA" id="ARBA00001933"/>
    </source>
</evidence>
<dbReference type="InterPro" id="IPR015422">
    <property type="entry name" value="PyrdxlP-dep_Trfase_small"/>
</dbReference>
<accession>A0AAX3NX59</accession>
<organism evidence="4 5">
    <name type="scientific">Aeromonas allosaccharophila</name>
    <dbReference type="NCBI Taxonomy" id="656"/>
    <lineage>
        <taxon>Bacteria</taxon>
        <taxon>Pseudomonadati</taxon>
        <taxon>Pseudomonadota</taxon>
        <taxon>Gammaproteobacteria</taxon>
        <taxon>Aeromonadales</taxon>
        <taxon>Aeromonadaceae</taxon>
        <taxon>Aeromonas</taxon>
    </lineage>
</organism>
<evidence type="ECO:0000256" key="2">
    <source>
        <dbReference type="ARBA" id="ARBA00022898"/>
    </source>
</evidence>
<dbReference type="AlphaFoldDB" id="A0AAX3NX59"/>
<dbReference type="InterPro" id="IPR015424">
    <property type="entry name" value="PyrdxlP-dep_Trfase"/>
</dbReference>
<dbReference type="InterPro" id="IPR005814">
    <property type="entry name" value="Aminotrans_3"/>
</dbReference>
<keyword evidence="4" id="KW-0032">Aminotransferase</keyword>
<gene>
    <name evidence="4" type="ORF">PYU98_08865</name>
</gene>
<evidence type="ECO:0000313" key="4">
    <source>
        <dbReference type="EMBL" id="WED78309.1"/>
    </source>
</evidence>
<dbReference type="Gene3D" id="3.90.1150.10">
    <property type="entry name" value="Aspartate Aminotransferase, domain 1"/>
    <property type="match status" value="1"/>
</dbReference>
<dbReference type="CDD" id="cd00610">
    <property type="entry name" value="OAT_like"/>
    <property type="match status" value="1"/>
</dbReference>
<evidence type="ECO:0000313" key="5">
    <source>
        <dbReference type="Proteomes" id="UP001213721"/>
    </source>
</evidence>
<dbReference type="GO" id="GO:0030170">
    <property type="term" value="F:pyridoxal phosphate binding"/>
    <property type="evidence" value="ECO:0007669"/>
    <property type="project" value="InterPro"/>
</dbReference>
<comment type="similarity">
    <text evidence="3">Belongs to the class-III pyridoxal-phosphate-dependent aminotransferase family.</text>
</comment>
<dbReference type="PANTHER" id="PTHR43713">
    <property type="entry name" value="GLUTAMATE-1-SEMIALDEHYDE 2,1-AMINOMUTASE"/>
    <property type="match status" value="1"/>
</dbReference>
<dbReference type="Gene3D" id="3.40.640.10">
    <property type="entry name" value="Type I PLP-dependent aspartate aminotransferase-like (Major domain)"/>
    <property type="match status" value="1"/>
</dbReference>
<name>A0AAX3NX59_9GAMM</name>
<dbReference type="GO" id="GO:0008483">
    <property type="term" value="F:transaminase activity"/>
    <property type="evidence" value="ECO:0007669"/>
    <property type="project" value="UniProtKB-KW"/>
</dbReference>
<dbReference type="SUPFAM" id="SSF53383">
    <property type="entry name" value="PLP-dependent transferases"/>
    <property type="match status" value="1"/>
</dbReference>
<dbReference type="InterPro" id="IPR015421">
    <property type="entry name" value="PyrdxlP-dep_Trfase_major"/>
</dbReference>
<keyword evidence="2 3" id="KW-0663">Pyridoxal phosphate</keyword>